<feature type="transmembrane region" description="Helical" evidence="1">
    <location>
        <begin position="12"/>
        <end position="30"/>
    </location>
</feature>
<evidence type="ECO:0000313" key="2">
    <source>
        <dbReference type="EMBL" id="MDR6550250.1"/>
    </source>
</evidence>
<keyword evidence="3" id="KW-1185">Reference proteome</keyword>
<protein>
    <submittedName>
        <fullName evidence="2">Uncharacterized protein</fullName>
    </submittedName>
</protein>
<keyword evidence="1" id="KW-1133">Transmembrane helix</keyword>
<accession>A0ABU1NS24</accession>
<keyword evidence="1" id="KW-0812">Transmembrane</keyword>
<gene>
    <name evidence="2" type="ORF">J2736_001433</name>
</gene>
<evidence type="ECO:0000313" key="3">
    <source>
        <dbReference type="Proteomes" id="UP001267290"/>
    </source>
</evidence>
<organism evidence="2 3">
    <name type="scientific">Paenibacillus qinlingensis</name>
    <dbReference type="NCBI Taxonomy" id="1837343"/>
    <lineage>
        <taxon>Bacteria</taxon>
        <taxon>Bacillati</taxon>
        <taxon>Bacillota</taxon>
        <taxon>Bacilli</taxon>
        <taxon>Bacillales</taxon>
        <taxon>Paenibacillaceae</taxon>
        <taxon>Paenibacillus</taxon>
    </lineage>
</organism>
<name>A0ABU1NS24_9BACL</name>
<sequence>MIWNTLKSKGFLSGYMLILLMLVGAVCLEQKEILCLRLRRQYLLL</sequence>
<evidence type="ECO:0000256" key="1">
    <source>
        <dbReference type="SAM" id="Phobius"/>
    </source>
</evidence>
<dbReference type="EMBL" id="JAVDSB010000001">
    <property type="protein sequence ID" value="MDR6550250.1"/>
    <property type="molecule type" value="Genomic_DNA"/>
</dbReference>
<proteinExistence type="predicted"/>
<dbReference type="Proteomes" id="UP001267290">
    <property type="component" value="Unassembled WGS sequence"/>
</dbReference>
<comment type="caution">
    <text evidence="2">The sequence shown here is derived from an EMBL/GenBank/DDBJ whole genome shotgun (WGS) entry which is preliminary data.</text>
</comment>
<keyword evidence="1" id="KW-0472">Membrane</keyword>
<reference evidence="2 3" key="1">
    <citation type="submission" date="2023-07" db="EMBL/GenBank/DDBJ databases">
        <title>Sorghum-associated microbial communities from plants grown in Nebraska, USA.</title>
        <authorList>
            <person name="Schachtman D."/>
        </authorList>
    </citation>
    <scope>NUCLEOTIDE SEQUENCE [LARGE SCALE GENOMIC DNA]</scope>
    <source>
        <strain evidence="2 3">CC258</strain>
    </source>
</reference>